<organism evidence="4 5">
    <name type="scientific">Vitis vinifera</name>
    <name type="common">Grape</name>
    <dbReference type="NCBI Taxonomy" id="29760"/>
    <lineage>
        <taxon>Eukaryota</taxon>
        <taxon>Viridiplantae</taxon>
        <taxon>Streptophyta</taxon>
        <taxon>Embryophyta</taxon>
        <taxon>Tracheophyta</taxon>
        <taxon>Spermatophyta</taxon>
        <taxon>Magnoliopsida</taxon>
        <taxon>eudicotyledons</taxon>
        <taxon>Gunneridae</taxon>
        <taxon>Pentapetalae</taxon>
        <taxon>rosids</taxon>
        <taxon>Vitales</taxon>
        <taxon>Vitaceae</taxon>
        <taxon>Viteae</taxon>
        <taxon>Vitis</taxon>
    </lineage>
</organism>
<dbReference type="AlphaFoldDB" id="F6HIZ1"/>
<dbReference type="PANTHER" id="PTHR47447:SF24">
    <property type="entry name" value="PENTATRICOPEPTIDE REPEAT-CONTAINING PROTEIN"/>
    <property type="match status" value="1"/>
</dbReference>
<comment type="similarity">
    <text evidence="1">Belongs to the PPR family. P subfamily.</text>
</comment>
<name>F6HIZ1_VITVI</name>
<dbReference type="NCBIfam" id="TIGR00756">
    <property type="entry name" value="PPR"/>
    <property type="match status" value="4"/>
</dbReference>
<dbReference type="InterPro" id="IPR011990">
    <property type="entry name" value="TPR-like_helical_dom_sf"/>
</dbReference>
<evidence type="ECO:0000256" key="1">
    <source>
        <dbReference type="ARBA" id="ARBA00007626"/>
    </source>
</evidence>
<dbReference type="Gene3D" id="1.25.40.10">
    <property type="entry name" value="Tetratricopeptide repeat domain"/>
    <property type="match status" value="2"/>
</dbReference>
<keyword evidence="2" id="KW-0677">Repeat</keyword>
<feature type="repeat" description="PPR" evidence="3">
    <location>
        <begin position="51"/>
        <end position="85"/>
    </location>
</feature>
<evidence type="ECO:0000313" key="5">
    <source>
        <dbReference type="Proteomes" id="UP000009183"/>
    </source>
</evidence>
<gene>
    <name evidence="4" type="ordered locus">VIT_13s0047g01040</name>
</gene>
<dbReference type="ExpressionAtlas" id="F6HIZ1">
    <property type="expression patterns" value="baseline"/>
</dbReference>
<reference evidence="5" key="1">
    <citation type="journal article" date="2007" name="Nature">
        <title>The grapevine genome sequence suggests ancestral hexaploidization in major angiosperm phyla.</title>
        <authorList>
            <consortium name="The French-Italian Public Consortium for Grapevine Genome Characterization."/>
            <person name="Jaillon O."/>
            <person name="Aury J.-M."/>
            <person name="Noel B."/>
            <person name="Policriti A."/>
            <person name="Clepet C."/>
            <person name="Casagrande A."/>
            <person name="Choisne N."/>
            <person name="Aubourg S."/>
            <person name="Vitulo N."/>
            <person name="Jubin C."/>
            <person name="Vezzi A."/>
            <person name="Legeai F."/>
            <person name="Hugueney P."/>
            <person name="Dasilva C."/>
            <person name="Horner D."/>
            <person name="Mica E."/>
            <person name="Jublot D."/>
            <person name="Poulain J."/>
            <person name="Bruyere C."/>
            <person name="Billault A."/>
            <person name="Segurens B."/>
            <person name="Gouyvenoux M."/>
            <person name="Ugarte E."/>
            <person name="Cattonaro F."/>
            <person name="Anthouard V."/>
            <person name="Vico V."/>
            <person name="Del Fabbro C."/>
            <person name="Alaux M."/>
            <person name="Di Gaspero G."/>
            <person name="Dumas V."/>
            <person name="Felice N."/>
            <person name="Paillard S."/>
            <person name="Juman I."/>
            <person name="Moroldo M."/>
            <person name="Scalabrin S."/>
            <person name="Canaguier A."/>
            <person name="Le Clainche I."/>
            <person name="Malacrida G."/>
            <person name="Durand E."/>
            <person name="Pesole G."/>
            <person name="Laucou V."/>
            <person name="Chatelet P."/>
            <person name="Merdinoglu D."/>
            <person name="Delledonne M."/>
            <person name="Pezzotti M."/>
            <person name="Lecharny A."/>
            <person name="Scarpelli C."/>
            <person name="Artiguenave F."/>
            <person name="Pe M.E."/>
            <person name="Valle G."/>
            <person name="Morgante M."/>
            <person name="Caboche M."/>
            <person name="Adam-Blondon A.-F."/>
            <person name="Weissenbach J."/>
            <person name="Quetier F."/>
            <person name="Wincker P."/>
        </authorList>
    </citation>
    <scope>NUCLEOTIDE SEQUENCE [LARGE SCALE GENOMIC DNA]</scope>
    <source>
        <strain evidence="5">cv. Pinot noir / PN40024</strain>
    </source>
</reference>
<dbReference type="eggNOG" id="KOG4197">
    <property type="taxonomic scope" value="Eukaryota"/>
</dbReference>
<dbReference type="Pfam" id="PF01535">
    <property type="entry name" value="PPR"/>
    <property type="match status" value="1"/>
</dbReference>
<dbReference type="EMBL" id="FN595767">
    <property type="protein sequence ID" value="CCB52157.1"/>
    <property type="molecule type" value="Genomic_DNA"/>
</dbReference>
<protein>
    <recommendedName>
        <fullName evidence="6">Pentatricopeptide repeat-containing protein</fullName>
    </recommendedName>
</protein>
<dbReference type="InterPro" id="IPR002885">
    <property type="entry name" value="PPR_rpt"/>
</dbReference>
<dbReference type="Proteomes" id="UP000009183">
    <property type="component" value="Chromosome 13"/>
</dbReference>
<dbReference type="PROSITE" id="PS51375">
    <property type="entry name" value="PPR"/>
    <property type="match status" value="3"/>
</dbReference>
<dbReference type="PANTHER" id="PTHR47447">
    <property type="entry name" value="OS03G0856100 PROTEIN"/>
    <property type="match status" value="1"/>
</dbReference>
<feature type="repeat" description="PPR" evidence="3">
    <location>
        <begin position="1"/>
        <end position="29"/>
    </location>
</feature>
<accession>F6HIZ1</accession>
<sequence>MENAGCSKAGRLEEGLRLCERMMERGLVPSCWAFNLMAGKLCESGVVKRADEITYSNLIASYGKLGEFQQVLKLYYEMEYRSLSPGLLVFESLIRSLCQCRKLEKTEKYLRIMKDRSIAISTCVYETLISGYFEKGDELRASQLNNEMVSRGLKPSCSYMFHP</sequence>
<evidence type="ECO:0000256" key="3">
    <source>
        <dbReference type="PROSITE-ProRule" id="PRU00708"/>
    </source>
</evidence>
<dbReference type="PaxDb" id="29760-VIT_13s0047g01040.t01"/>
<evidence type="ECO:0000313" key="4">
    <source>
        <dbReference type="EMBL" id="CCB52157.1"/>
    </source>
</evidence>
<feature type="repeat" description="PPR" evidence="3">
    <location>
        <begin position="121"/>
        <end position="155"/>
    </location>
</feature>
<dbReference type="HOGENOM" id="CLU_002706_49_7_1"/>
<dbReference type="Pfam" id="PF13041">
    <property type="entry name" value="PPR_2"/>
    <property type="match status" value="1"/>
</dbReference>
<evidence type="ECO:0008006" key="6">
    <source>
        <dbReference type="Google" id="ProtNLM"/>
    </source>
</evidence>
<keyword evidence="5" id="KW-1185">Reference proteome</keyword>
<dbReference type="InParanoid" id="F6HIZ1"/>
<evidence type="ECO:0000256" key="2">
    <source>
        <dbReference type="ARBA" id="ARBA00022737"/>
    </source>
</evidence>
<proteinExistence type="inferred from homology"/>
<dbReference type="Pfam" id="PF13812">
    <property type="entry name" value="PPR_3"/>
    <property type="match status" value="1"/>
</dbReference>